<evidence type="ECO:0000313" key="2">
    <source>
        <dbReference type="EMBL" id="NHN28162.1"/>
    </source>
</evidence>
<reference evidence="3" key="1">
    <citation type="submission" date="2019-05" db="EMBL/GenBank/DDBJ databases">
        <title>Flavobacterium profundi sp. nov., isolated from a deep-sea seamount.</title>
        <authorList>
            <person name="Zhang D.-C."/>
        </authorList>
    </citation>
    <scope>NUCLEOTIDE SEQUENCE [LARGE SCALE GENOMIC DNA]</scope>
    <source>
        <strain evidence="3">EC11</strain>
    </source>
</reference>
<gene>
    <name evidence="2" type="ORF">FIA58_020990</name>
</gene>
<sequence length="1132" mass="128556">MKYIKTIKTIGLLLCTCFAFAQDLPQIVSPTPEVAQLTKFIETPVNYSNGLPTISIPIYTIVQDGVSIPITLDYHARGVKVDEVASNVGLGWALNGGGIISRQIRGIPDERGLLNYQGSYLLDAYENETTRRQIIASQALGSYDFDYYTPDQFFFSFPGGSGKFIFDYVDKKPVIQNQSKGLKIESFNTNSLDKFEITDKTGNKYFFGESQGQVGEIVSKEQSLQDFTAKMPDLSIEITNGTGNNDISGWYLTNIETVNKSFIEFKYAQNSTIYYKRSYDKKETGNNLTSYFSKIRSEENAIEEIIFEKGKIVFEYSPDSTPREDITYGKKLEWISVYDNKDTLLKKIKLNYFYSNNTSSQNILPYLYNVDPQARKRLFLESVEEINILDANEKNTYSFQYNLSSPMPNRHSNSKDLWGYYNGANNGNSILSLETGIGDRRVNSTLCGVGMLNKITYPTGGFTKYFYEDNIVSKTNKLNEVVLAGDPNPEVPVDIKDAVLSNLENGTFYNGSIYRKPFTVGENAVHFKYKLSFTDNTACQTGSEQECKFNVWIQSVDRQQNISLVLTPGTDNTINYILPAGEYYMVVQPRFQGYDPFDMNDSFYLRITWEEISENTSNEFFAGGKRIQKIEKHDTETEIAFQKEYEYKNDDGTISGRLNGLPDFVAVKRTVNLNGQNVPIVEYYSSGQGSPISAYQGNAVSYTQVAEYSGSKGSNIGKSVYTFTDLEDTGDYWLFPYNIPTDNDWLRGLLLKERHYSFVNQQYQLKKQIENKYTYGLRDSEYNPTTDEGVLGGMSPGDYTLFPPVYTLPMSYNITDSKYKYKKENGYFRIPFFLAVRSEVDAPNPNVDKYWTEETFPPAASDLETSNSNPYYLYYKTFFVTGGFVNIGKTITTDYYDTGNLVTETEYKYQNEQHLQMTEQITTYSTGSIVKSKYTYAHELNNQALIDKNMIGIPLVTKSYKNNLKLGLQETLYKDWGNGLLAPEIIKTAKGNETSEVRIKYNAIDNTNGNPLEVQQESGIPIAYIWGYNKTQPIAKIENATYAQVLPYVANLQTLSNGTNEANLITALDNLRTALPNAMVTTYTYKPLVGISTITDPKGNTVTYHYDDFNRLEFVKDKNGNILSENEYHYKN</sequence>
<dbReference type="EMBL" id="VEVQ02000030">
    <property type="protein sequence ID" value="NHN28162.1"/>
    <property type="molecule type" value="Genomic_DNA"/>
</dbReference>
<feature type="chain" id="PRO_5045342225" evidence="1">
    <location>
        <begin position="22"/>
        <end position="1132"/>
    </location>
</feature>
<keyword evidence="1" id="KW-0732">Signal</keyword>
<dbReference type="RefSeq" id="WP_140964659.1">
    <property type="nucleotide sequence ID" value="NZ_VEVQ02000030.1"/>
</dbReference>
<evidence type="ECO:0000313" key="3">
    <source>
        <dbReference type="Proteomes" id="UP000817854"/>
    </source>
</evidence>
<organism evidence="2 3">
    <name type="scientific">Flavobacterium jejuense</name>
    <dbReference type="NCBI Taxonomy" id="1544455"/>
    <lineage>
        <taxon>Bacteria</taxon>
        <taxon>Pseudomonadati</taxon>
        <taxon>Bacteroidota</taxon>
        <taxon>Flavobacteriia</taxon>
        <taxon>Flavobacteriales</taxon>
        <taxon>Flavobacteriaceae</taxon>
        <taxon>Flavobacterium</taxon>
    </lineage>
</organism>
<reference evidence="2 3" key="3">
    <citation type="submission" date="2020-02" db="EMBL/GenBank/DDBJ databases">
        <title>Flavobacterium profundi sp. nov., isolated from a deep-sea seamount.</title>
        <authorList>
            <person name="Zhang D.-C."/>
        </authorList>
    </citation>
    <scope>NUCLEOTIDE SEQUENCE [LARGE SCALE GENOMIC DNA]</scope>
    <source>
        <strain evidence="2 3">EC11</strain>
    </source>
</reference>
<dbReference type="Proteomes" id="UP000817854">
    <property type="component" value="Unassembled WGS sequence"/>
</dbReference>
<evidence type="ECO:0000256" key="1">
    <source>
        <dbReference type="SAM" id="SignalP"/>
    </source>
</evidence>
<reference evidence="2 3" key="2">
    <citation type="submission" date="2019-05" db="EMBL/GenBank/DDBJ databases">
        <authorList>
            <person name="Lianzixin W."/>
        </authorList>
    </citation>
    <scope>NUCLEOTIDE SEQUENCE [LARGE SCALE GENOMIC DNA]</scope>
    <source>
        <strain evidence="2 3">EC11</strain>
    </source>
</reference>
<keyword evidence="3" id="KW-1185">Reference proteome</keyword>
<proteinExistence type="predicted"/>
<accession>A0ABX0IW94</accession>
<comment type="caution">
    <text evidence="2">The sequence shown here is derived from an EMBL/GenBank/DDBJ whole genome shotgun (WGS) entry which is preliminary data.</text>
</comment>
<feature type="signal peptide" evidence="1">
    <location>
        <begin position="1"/>
        <end position="21"/>
    </location>
</feature>
<name>A0ABX0IW94_9FLAO</name>
<protein>
    <submittedName>
        <fullName evidence="2">RHS repeat protein</fullName>
    </submittedName>
</protein>